<feature type="region of interest" description="Disordered" evidence="2">
    <location>
        <begin position="52"/>
        <end position="89"/>
    </location>
</feature>
<keyword evidence="5" id="KW-1185">Reference proteome</keyword>
<dbReference type="AlphaFoldDB" id="A0A2A2FDP9"/>
<dbReference type="GO" id="GO:0016874">
    <property type="term" value="F:ligase activity"/>
    <property type="evidence" value="ECO:0007669"/>
    <property type="project" value="UniProtKB-KW"/>
</dbReference>
<dbReference type="EMBL" id="NSKC01000009">
    <property type="protein sequence ID" value="PAU82739.1"/>
    <property type="molecule type" value="Genomic_DNA"/>
</dbReference>
<sequence>MAEQFRSTDALIDALADVSFDRPPALVSNAHVTGLGVARALDAHDVPVIALDRPSDDVGGGEAGGGGRTSGGGRAGADGTRRHDGLAPPSDAVDFAGAVTYPLDDLDGFREDVEAVVDAIGREAVAFGCMDEWALAYARADPEGVRLPFAGIDTLDDVLNKSELYATCEALGVPYPETYRLAETADAATGTPDADATLDEAAEALGFPLVVKPELKRDFEEAFGTNVLEVADREEFADAVAAAEEEGIAVMAQKRVDIATGRDHSLASYVPPSGVEDALGVVGNAAVRYPQQFGTSCLVETADEPDIEARALAVLDDAGYHGISEAEFVYDDDRGEFLLLDVNTRPWKWIGMPVAAGANLPMAAYAAVTDAEYESPGIEPTRWVYLRDYLSLLAGDDAFWDQLSAADWRRLVAGDFEREGDLTTGVYRPSDPAPAAKLLETEFVDRDYYCAC</sequence>
<evidence type="ECO:0000313" key="5">
    <source>
        <dbReference type="Proteomes" id="UP000218083"/>
    </source>
</evidence>
<dbReference type="GO" id="GO:0046872">
    <property type="term" value="F:metal ion binding"/>
    <property type="evidence" value="ECO:0007669"/>
    <property type="project" value="InterPro"/>
</dbReference>
<evidence type="ECO:0000256" key="1">
    <source>
        <dbReference type="PROSITE-ProRule" id="PRU00409"/>
    </source>
</evidence>
<dbReference type="RefSeq" id="WP_095637880.1">
    <property type="nucleotide sequence ID" value="NZ_NSKC01000009.1"/>
</dbReference>
<dbReference type="Gene3D" id="3.30.470.20">
    <property type="entry name" value="ATP-grasp fold, B domain"/>
    <property type="match status" value="1"/>
</dbReference>
<dbReference type="InterPro" id="IPR011761">
    <property type="entry name" value="ATP-grasp"/>
</dbReference>
<dbReference type="PROSITE" id="PS50975">
    <property type="entry name" value="ATP_GRASP"/>
    <property type="match status" value="1"/>
</dbReference>
<name>A0A2A2FDP9_9EURY</name>
<reference evidence="4 5" key="1">
    <citation type="submission" date="2017-08" db="EMBL/GenBank/DDBJ databases">
        <title>The strain WRN001 was isolated from Binhai saline alkaline soil, Tianjin, China.</title>
        <authorList>
            <person name="Liu D."/>
            <person name="Zhang G."/>
        </authorList>
    </citation>
    <scope>NUCLEOTIDE SEQUENCE [LARGE SCALE GENOMIC DNA]</scope>
    <source>
        <strain evidence="4 5">WN019</strain>
    </source>
</reference>
<protein>
    <submittedName>
        <fullName evidence="4">Carboxylate--amine ligase</fullName>
    </submittedName>
</protein>
<accession>A0A2A2FDP9</accession>
<dbReference type="Proteomes" id="UP000218083">
    <property type="component" value="Unassembled WGS sequence"/>
</dbReference>
<proteinExistence type="predicted"/>
<feature type="compositionally biased region" description="Gly residues" evidence="2">
    <location>
        <begin position="58"/>
        <end position="76"/>
    </location>
</feature>
<dbReference type="SUPFAM" id="SSF56059">
    <property type="entry name" value="Glutathione synthetase ATP-binding domain-like"/>
    <property type="match status" value="1"/>
</dbReference>
<dbReference type="OrthoDB" id="11959at2157"/>
<comment type="caution">
    <text evidence="4">The sequence shown here is derived from an EMBL/GenBank/DDBJ whole genome shotgun (WGS) entry which is preliminary data.</text>
</comment>
<evidence type="ECO:0000256" key="2">
    <source>
        <dbReference type="SAM" id="MobiDB-lite"/>
    </source>
</evidence>
<keyword evidence="1" id="KW-0067">ATP-binding</keyword>
<gene>
    <name evidence="4" type="ORF">CK500_14180</name>
</gene>
<organism evidence="4 5">
    <name type="scientific">Halorubrum salipaludis</name>
    <dbReference type="NCBI Taxonomy" id="2032630"/>
    <lineage>
        <taxon>Archaea</taxon>
        <taxon>Methanobacteriati</taxon>
        <taxon>Methanobacteriota</taxon>
        <taxon>Stenosarchaea group</taxon>
        <taxon>Halobacteria</taxon>
        <taxon>Halobacteriales</taxon>
        <taxon>Haloferacaceae</taxon>
        <taxon>Halorubrum</taxon>
    </lineage>
</organism>
<feature type="domain" description="ATP-grasp" evidence="3">
    <location>
        <begin position="165"/>
        <end position="369"/>
    </location>
</feature>
<evidence type="ECO:0000313" key="4">
    <source>
        <dbReference type="EMBL" id="PAU82739.1"/>
    </source>
</evidence>
<dbReference type="GO" id="GO:0005524">
    <property type="term" value="F:ATP binding"/>
    <property type="evidence" value="ECO:0007669"/>
    <property type="project" value="UniProtKB-UniRule"/>
</dbReference>
<keyword evidence="1" id="KW-0547">Nucleotide-binding</keyword>
<evidence type="ECO:0000259" key="3">
    <source>
        <dbReference type="PROSITE" id="PS50975"/>
    </source>
</evidence>
<keyword evidence="4" id="KW-0436">Ligase</keyword>